<comment type="caution">
    <text evidence="1">The sequence shown here is derived from an EMBL/GenBank/DDBJ whole genome shotgun (WGS) entry which is preliminary data.</text>
</comment>
<accession>A0A433Q373</accession>
<keyword evidence="2" id="KW-1185">Reference proteome</keyword>
<dbReference type="Proteomes" id="UP000274822">
    <property type="component" value="Unassembled WGS sequence"/>
</dbReference>
<reference evidence="1 2" key="1">
    <citation type="journal article" date="2018" name="New Phytol.">
        <title>Phylogenomics of Endogonaceae and evolution of mycorrhizas within Mucoromycota.</title>
        <authorList>
            <person name="Chang Y."/>
            <person name="Desiro A."/>
            <person name="Na H."/>
            <person name="Sandor L."/>
            <person name="Lipzen A."/>
            <person name="Clum A."/>
            <person name="Barry K."/>
            <person name="Grigoriev I.V."/>
            <person name="Martin F.M."/>
            <person name="Stajich J.E."/>
            <person name="Smith M.E."/>
            <person name="Bonito G."/>
            <person name="Spatafora J.W."/>
        </authorList>
    </citation>
    <scope>NUCLEOTIDE SEQUENCE [LARGE SCALE GENOMIC DNA]</scope>
    <source>
        <strain evidence="1 2">AD002</strain>
    </source>
</reference>
<evidence type="ECO:0008006" key="3">
    <source>
        <dbReference type="Google" id="ProtNLM"/>
    </source>
</evidence>
<gene>
    <name evidence="1" type="ORF">BC938DRAFT_474083</name>
</gene>
<evidence type="ECO:0000313" key="1">
    <source>
        <dbReference type="EMBL" id="RUS24124.1"/>
    </source>
</evidence>
<name>A0A433Q373_9FUNG</name>
<protein>
    <recommendedName>
        <fullName evidence="3">Protein kinase domain-containing protein</fullName>
    </recommendedName>
</protein>
<evidence type="ECO:0000313" key="2">
    <source>
        <dbReference type="Proteomes" id="UP000274822"/>
    </source>
</evidence>
<proteinExistence type="predicted"/>
<sequence length="149" mass="17107">MPFMSRESRESRESLNSLLARLKRTGTHCIPWRPTKPDPILIEHLEILEIPELENRLVFISPSQLKNIELHAQGGFANVYRARISWQCMPGSRPSATYALKELKEGMISEVCISQSMLCSRFISERKPPLINEYITLDSPPSLRQPSWS</sequence>
<dbReference type="AlphaFoldDB" id="A0A433Q373"/>
<dbReference type="EMBL" id="RBNJ01017213">
    <property type="protein sequence ID" value="RUS24124.1"/>
    <property type="molecule type" value="Genomic_DNA"/>
</dbReference>
<organism evidence="1 2">
    <name type="scientific">Jimgerdemannia flammicorona</name>
    <dbReference type="NCBI Taxonomy" id="994334"/>
    <lineage>
        <taxon>Eukaryota</taxon>
        <taxon>Fungi</taxon>
        <taxon>Fungi incertae sedis</taxon>
        <taxon>Mucoromycota</taxon>
        <taxon>Mucoromycotina</taxon>
        <taxon>Endogonomycetes</taxon>
        <taxon>Endogonales</taxon>
        <taxon>Endogonaceae</taxon>
        <taxon>Jimgerdemannia</taxon>
    </lineage>
</organism>